<protein>
    <recommendedName>
        <fullName evidence="3">DUF3800 domain-containing protein</fullName>
    </recommendedName>
</protein>
<evidence type="ECO:0000313" key="1">
    <source>
        <dbReference type="EMBL" id="AJZ60379.1"/>
    </source>
</evidence>
<dbReference type="AlphaFoldDB" id="A0AAU8T4M9"/>
<proteinExistence type="predicted"/>
<accession>A0AAU8T4M9</accession>
<organism evidence="1 2">
    <name type="scientific">Paraburkholderia fungorum</name>
    <dbReference type="NCBI Taxonomy" id="134537"/>
    <lineage>
        <taxon>Bacteria</taxon>
        <taxon>Pseudomonadati</taxon>
        <taxon>Pseudomonadota</taxon>
        <taxon>Betaproteobacteria</taxon>
        <taxon>Burkholderiales</taxon>
        <taxon>Burkholderiaceae</taxon>
        <taxon>Paraburkholderia</taxon>
    </lineage>
</organism>
<dbReference type="Proteomes" id="UP000032614">
    <property type="component" value="Chromosome 1"/>
</dbReference>
<dbReference type="InterPro" id="IPR024524">
    <property type="entry name" value="DUF3800"/>
</dbReference>
<reference evidence="1 2" key="1">
    <citation type="journal article" date="2015" name="Genome Announc.">
        <title>Complete genome sequences for 59 burkholderia isolates, both pathogenic and near neighbor.</title>
        <authorList>
            <person name="Johnson S.L."/>
            <person name="Bishop-Lilly K.A."/>
            <person name="Ladner J.T."/>
            <person name="Daligault H.E."/>
            <person name="Davenport K.W."/>
            <person name="Jaissle J."/>
            <person name="Frey K.G."/>
            <person name="Koroleva G.I."/>
            <person name="Bruce D.C."/>
            <person name="Coyne S.R."/>
            <person name="Broomall S.M."/>
            <person name="Li P.E."/>
            <person name="Teshima H."/>
            <person name="Gibbons H.S."/>
            <person name="Palacios G.F."/>
            <person name="Rosenzweig C.N."/>
            <person name="Redden C.L."/>
            <person name="Xu Y."/>
            <person name="Minogue T.D."/>
            <person name="Chain P.S."/>
        </authorList>
    </citation>
    <scope>NUCLEOTIDE SEQUENCE [LARGE SCALE GENOMIC DNA]</scope>
    <source>
        <strain evidence="1 2">ATCC BAA-463</strain>
    </source>
</reference>
<sequence length="376" mass="43152">MDFDVNAMRRIMIDAFQLRRADDRFTFYYDETNNIRKFYLTDDGTNVAEHRNFVLGGIVLEEGRALPDLAPLRAELRMQDNAPEIKFAHVAKGDFEQALASKKLRTVLSWIVEHSIMIHYSSINIIYWAIVDIIDAILAEDGFRSYQPHQQPLKNELYRLANLDKPAFLALLKQHRYPDIQPGRAADFIADIDAFLDARSPEDDNLPALMLKSLIKKSASLPKIICLVDNDEDVLIDGFHGFYTRPVVLFKNAAHVFDREIQIEKSLSDTTFKDGDRNVSFRFADSKSEPGIQIADVITGFLGKYQSFVEDHSLPELMRRKSAWNETQAENFGLLRQLINVSDEASNAFIHRSTAMDSEWKNDAFMHDLPPMRHLL</sequence>
<dbReference type="RefSeq" id="WP_046568608.1">
    <property type="nucleotide sequence ID" value="NZ_JBOBCW010000005.1"/>
</dbReference>
<gene>
    <name evidence="1" type="ORF">OI25_2929</name>
</gene>
<dbReference type="KEGG" id="bfn:OI25_2929"/>
<dbReference type="Pfam" id="PF12686">
    <property type="entry name" value="DUF3800"/>
    <property type="match status" value="1"/>
</dbReference>
<dbReference type="EMBL" id="CP010026">
    <property type="protein sequence ID" value="AJZ60379.1"/>
    <property type="molecule type" value="Genomic_DNA"/>
</dbReference>
<name>A0AAU8T4M9_9BURK</name>
<evidence type="ECO:0000313" key="2">
    <source>
        <dbReference type="Proteomes" id="UP000032614"/>
    </source>
</evidence>
<evidence type="ECO:0008006" key="3">
    <source>
        <dbReference type="Google" id="ProtNLM"/>
    </source>
</evidence>